<accession>A0A2U1F892</accession>
<organism evidence="2 3">
    <name type="scientific">Porphyromonas loveana</name>
    <dbReference type="NCBI Taxonomy" id="1884669"/>
    <lineage>
        <taxon>Bacteria</taxon>
        <taxon>Pseudomonadati</taxon>
        <taxon>Bacteroidota</taxon>
        <taxon>Bacteroidia</taxon>
        <taxon>Bacteroidales</taxon>
        <taxon>Porphyromonadaceae</taxon>
        <taxon>Porphyromonas</taxon>
    </lineage>
</organism>
<dbReference type="Proteomes" id="UP000245462">
    <property type="component" value="Unassembled WGS sequence"/>
</dbReference>
<dbReference type="Gene3D" id="2.170.120.30">
    <property type="match status" value="1"/>
</dbReference>
<protein>
    <submittedName>
        <fullName evidence="2">YbbR-like protein</fullName>
    </submittedName>
</protein>
<feature type="transmembrane region" description="Helical" evidence="1">
    <location>
        <begin position="6"/>
        <end position="29"/>
    </location>
</feature>
<dbReference type="InterPro" id="IPR012505">
    <property type="entry name" value="YbbR"/>
</dbReference>
<dbReference type="EMBL" id="QEKY01000013">
    <property type="protein sequence ID" value="PVZ08384.1"/>
    <property type="molecule type" value="Genomic_DNA"/>
</dbReference>
<dbReference type="InterPro" id="IPR053154">
    <property type="entry name" value="c-di-AMP_regulator"/>
</dbReference>
<gene>
    <name evidence="2" type="ORF">C7382_11337</name>
</gene>
<keyword evidence="3" id="KW-1185">Reference proteome</keyword>
<dbReference type="PANTHER" id="PTHR37804">
    <property type="entry name" value="CDAA REGULATORY PROTEIN CDAR"/>
    <property type="match status" value="1"/>
</dbReference>
<proteinExistence type="predicted"/>
<evidence type="ECO:0000256" key="1">
    <source>
        <dbReference type="SAM" id="Phobius"/>
    </source>
</evidence>
<name>A0A2U1F892_9PORP</name>
<feature type="transmembrane region" description="Helical" evidence="1">
    <location>
        <begin position="50"/>
        <end position="69"/>
    </location>
</feature>
<dbReference type="Pfam" id="PF07949">
    <property type="entry name" value="YbbR"/>
    <property type="match status" value="1"/>
</dbReference>
<comment type="caution">
    <text evidence="2">The sequence shown here is derived from an EMBL/GenBank/DDBJ whole genome shotgun (WGS) entry which is preliminary data.</text>
</comment>
<sequence>MSDGSFAFDSFFVLPHLIVIISGMKLKLLNTDRKNRKSIDKTAPQRSRRGRNLLVFLAFVLLSAIFWLLQSLQQVYTSTYSIPVVYSELPPEIGATGKLPDRLDVVLKDKGMNLLAYSIDGFSPVTVTATEQEIRRKKDMSMRKKELTELIQKQLLSTTTILSISPEEIQVTFYPRKKKTVPIILNGTVTPKNGFYAFDPELSPEVVTVYGSEEVLSGITSVETEAFSLDRLDSDFSGEMAINPIEKVLIRPTSVKMKIRVEQLTEQTFELPIITKNVPEGYLLRPLPGKVSIQLTMPTSHYKEISEADLQVAVFHPSTPDSLKSDISLPVQLIMKPEWLKLYKISPAHVQFIIERVQLNQP</sequence>
<reference evidence="2 3" key="1">
    <citation type="submission" date="2018-04" db="EMBL/GenBank/DDBJ databases">
        <title>Genomic Encyclopedia of Type Strains, Phase IV (KMG-IV): sequencing the most valuable type-strain genomes for metagenomic binning, comparative biology and taxonomic classification.</title>
        <authorList>
            <person name="Goeker M."/>
        </authorList>
    </citation>
    <scope>NUCLEOTIDE SEQUENCE [LARGE SCALE GENOMIC DNA]</scope>
    <source>
        <strain evidence="2 3">DSM 28520</strain>
    </source>
</reference>
<dbReference type="PANTHER" id="PTHR37804:SF1">
    <property type="entry name" value="CDAA REGULATORY PROTEIN CDAR"/>
    <property type="match status" value="1"/>
</dbReference>
<dbReference type="AlphaFoldDB" id="A0A2U1F892"/>
<keyword evidence="1" id="KW-0472">Membrane</keyword>
<evidence type="ECO:0000313" key="2">
    <source>
        <dbReference type="EMBL" id="PVZ08384.1"/>
    </source>
</evidence>
<keyword evidence="1" id="KW-0812">Transmembrane</keyword>
<dbReference type="Gene3D" id="2.170.120.40">
    <property type="entry name" value="YbbR-like domain"/>
    <property type="match status" value="1"/>
</dbReference>
<evidence type="ECO:0000313" key="3">
    <source>
        <dbReference type="Proteomes" id="UP000245462"/>
    </source>
</evidence>
<keyword evidence="1" id="KW-1133">Transmembrane helix</keyword>